<evidence type="ECO:0000256" key="4">
    <source>
        <dbReference type="ARBA" id="ARBA00025742"/>
    </source>
</evidence>
<dbReference type="GO" id="GO:0004112">
    <property type="term" value="F:cyclic-nucleotide phosphodiesterase activity"/>
    <property type="evidence" value="ECO:0007669"/>
    <property type="project" value="InterPro"/>
</dbReference>
<dbReference type="Pfam" id="PF00149">
    <property type="entry name" value="Metallophos"/>
    <property type="match status" value="1"/>
</dbReference>
<evidence type="ECO:0000256" key="2">
    <source>
        <dbReference type="ARBA" id="ARBA00022801"/>
    </source>
</evidence>
<evidence type="ECO:0000256" key="1">
    <source>
        <dbReference type="ARBA" id="ARBA00022723"/>
    </source>
</evidence>
<reference evidence="6" key="1">
    <citation type="submission" date="2022-09" db="EMBL/GenBank/DDBJ databases">
        <title>Intensive care unit water sources are persistently colonized with multi-drug resistant bacteria and are the site of extensive horizontal gene transfer of antibiotic resistance genes.</title>
        <authorList>
            <person name="Diorio-Toth L."/>
        </authorList>
    </citation>
    <scope>NUCLEOTIDE SEQUENCE</scope>
    <source>
        <strain evidence="6">GD04130</strain>
    </source>
</reference>
<dbReference type="PANTHER" id="PTHR42988:SF2">
    <property type="entry name" value="CYCLIC NUCLEOTIDE PHOSPHODIESTERASE CBUA0032-RELATED"/>
    <property type="match status" value="1"/>
</dbReference>
<sequence length="308" mass="32910">MNFVENGHRLQNMSAPLLIAQLSDPHIGTGAGFLGGRMNTELALRRAVSHVAAMDPTPDLVLLTGDLTEHGSAAEYALVADALAPLSMPVYAVPGNHDDSRVARDALHRCMPVASDAPDGACCYQFRLGELHLVALDTVVPGRSHGALEPLQLAWLARTLEACRRQPVLIFMHHPPLPTGIEAMDACSLMAGSDELSVLVRQHGAVQGVLCGHLHRAVQMQFGGAPLHVAPSVAHQIALDLRPGAPLHTQLEPPKISLHRWTPLHGLCTHLSYVEAFGSAIPFVTQVSPPSLPCVCSLQKARTEQSPP</sequence>
<dbReference type="PANTHER" id="PTHR42988">
    <property type="entry name" value="PHOSPHOHYDROLASE"/>
    <property type="match status" value="1"/>
</dbReference>
<comment type="similarity">
    <text evidence="4">Belongs to the cyclic nucleotide phosphodiesterase class-III family.</text>
</comment>
<dbReference type="InterPro" id="IPR026575">
    <property type="entry name" value="GpdQ/CpdA-like"/>
</dbReference>
<protein>
    <submittedName>
        <fullName evidence="6">Phosphodiesterase</fullName>
    </submittedName>
</protein>
<dbReference type="EMBL" id="JAODZU010000027">
    <property type="protein sequence ID" value="MDH0364824.1"/>
    <property type="molecule type" value="Genomic_DNA"/>
</dbReference>
<dbReference type="InterPro" id="IPR042283">
    <property type="entry name" value="GpdQ_catalytic"/>
</dbReference>
<keyword evidence="3" id="KW-0408">Iron</keyword>
<dbReference type="InterPro" id="IPR029052">
    <property type="entry name" value="Metallo-depent_PP-like"/>
</dbReference>
<dbReference type="Gene3D" id="3.30.750.180">
    <property type="entry name" value="GpdQ, beta-strand dimerisation domain"/>
    <property type="match status" value="1"/>
</dbReference>
<dbReference type="AlphaFoldDB" id="A0AA42HUK1"/>
<feature type="domain" description="Calcineurin-like phosphoesterase" evidence="5">
    <location>
        <begin position="19"/>
        <end position="216"/>
    </location>
</feature>
<dbReference type="Gene3D" id="3.60.21.40">
    <property type="entry name" value="GpdQ, catalytic alpha/beta sandwich domain"/>
    <property type="match status" value="1"/>
</dbReference>
<organism evidence="6 7">
    <name type="scientific">Comamonas aquatica</name>
    <dbReference type="NCBI Taxonomy" id="225991"/>
    <lineage>
        <taxon>Bacteria</taxon>
        <taxon>Pseudomonadati</taxon>
        <taxon>Pseudomonadota</taxon>
        <taxon>Betaproteobacteria</taxon>
        <taxon>Burkholderiales</taxon>
        <taxon>Comamonadaceae</taxon>
        <taxon>Comamonas</taxon>
    </lineage>
</organism>
<dbReference type="GO" id="GO:0046872">
    <property type="term" value="F:metal ion binding"/>
    <property type="evidence" value="ECO:0007669"/>
    <property type="project" value="UniProtKB-KW"/>
</dbReference>
<evidence type="ECO:0000259" key="5">
    <source>
        <dbReference type="Pfam" id="PF00149"/>
    </source>
</evidence>
<keyword evidence="2" id="KW-0378">Hydrolase</keyword>
<gene>
    <name evidence="6" type="ORF">N7330_17475</name>
</gene>
<comment type="caution">
    <text evidence="6">The sequence shown here is derived from an EMBL/GenBank/DDBJ whole genome shotgun (WGS) entry which is preliminary data.</text>
</comment>
<evidence type="ECO:0000256" key="3">
    <source>
        <dbReference type="ARBA" id="ARBA00023004"/>
    </source>
</evidence>
<proteinExistence type="inferred from homology"/>
<dbReference type="SUPFAM" id="SSF56300">
    <property type="entry name" value="Metallo-dependent phosphatases"/>
    <property type="match status" value="1"/>
</dbReference>
<accession>A0AA42HUK1</accession>
<dbReference type="Proteomes" id="UP001158297">
    <property type="component" value="Unassembled WGS sequence"/>
</dbReference>
<keyword evidence="1" id="KW-0479">Metal-binding</keyword>
<dbReference type="CDD" id="cd07402">
    <property type="entry name" value="MPP_GpdQ"/>
    <property type="match status" value="1"/>
</dbReference>
<dbReference type="InterPro" id="IPR050884">
    <property type="entry name" value="CNP_phosphodiesterase-III"/>
</dbReference>
<dbReference type="InterPro" id="IPR004843">
    <property type="entry name" value="Calcineurin-like_PHP"/>
</dbReference>
<name>A0AA42HUK1_9BURK</name>
<evidence type="ECO:0000313" key="7">
    <source>
        <dbReference type="Proteomes" id="UP001158297"/>
    </source>
</evidence>
<evidence type="ECO:0000313" key="6">
    <source>
        <dbReference type="EMBL" id="MDH0364824.1"/>
    </source>
</evidence>
<dbReference type="RefSeq" id="WP_279860612.1">
    <property type="nucleotide sequence ID" value="NZ_JAODZU010000027.1"/>
</dbReference>
<dbReference type="InterPro" id="IPR042281">
    <property type="entry name" value="GpdQ_beta-strand"/>
</dbReference>